<evidence type="ECO:0000256" key="4">
    <source>
        <dbReference type="ARBA" id="ARBA00022692"/>
    </source>
</evidence>
<reference evidence="9 10" key="1">
    <citation type="submission" date="2017-06" db="EMBL/GenBank/DDBJ databases">
        <title>Investigating the central metabolism of Clostridium thermosuccinogenes.</title>
        <authorList>
            <person name="Koendjbiharie J.G."/>
            <person name="van Kranenburg R."/>
        </authorList>
    </citation>
    <scope>NUCLEOTIDE SEQUENCE [LARGE SCALE GENOMIC DNA]</scope>
    <source>
        <strain evidence="9 10">DSM 5806</strain>
    </source>
</reference>
<comment type="similarity">
    <text evidence="7">Belongs to the binding-protein-dependent transport system permease family.</text>
</comment>
<dbReference type="CDD" id="cd06261">
    <property type="entry name" value="TM_PBP2"/>
    <property type="match status" value="1"/>
</dbReference>
<keyword evidence="2 7" id="KW-0813">Transport</keyword>
<evidence type="ECO:0000256" key="7">
    <source>
        <dbReference type="RuleBase" id="RU363032"/>
    </source>
</evidence>
<dbReference type="Pfam" id="PF00528">
    <property type="entry name" value="BPD_transp_1"/>
    <property type="match status" value="1"/>
</dbReference>
<proteinExistence type="inferred from homology"/>
<dbReference type="AlphaFoldDB" id="A0A2K2F723"/>
<organism evidence="9 10">
    <name type="scientific">Clostridium thermosuccinogenes</name>
    <dbReference type="NCBI Taxonomy" id="84032"/>
    <lineage>
        <taxon>Bacteria</taxon>
        <taxon>Bacillati</taxon>
        <taxon>Bacillota</taxon>
        <taxon>Clostridia</taxon>
        <taxon>Eubacteriales</taxon>
        <taxon>Clostridiaceae</taxon>
        <taxon>Clostridium</taxon>
    </lineage>
</organism>
<evidence type="ECO:0000313" key="10">
    <source>
        <dbReference type="Proteomes" id="UP000236151"/>
    </source>
</evidence>
<dbReference type="InterPro" id="IPR000515">
    <property type="entry name" value="MetI-like"/>
</dbReference>
<gene>
    <name evidence="9" type="ORF">CDQ84_17780</name>
</gene>
<dbReference type="Gene3D" id="1.10.3720.10">
    <property type="entry name" value="MetI-like"/>
    <property type="match status" value="1"/>
</dbReference>
<evidence type="ECO:0000313" key="9">
    <source>
        <dbReference type="EMBL" id="PNT95043.1"/>
    </source>
</evidence>
<feature type="domain" description="ABC transmembrane type-1" evidence="8">
    <location>
        <begin position="99"/>
        <end position="314"/>
    </location>
</feature>
<dbReference type="PANTHER" id="PTHR43227">
    <property type="entry name" value="BLL4140 PROTEIN"/>
    <property type="match status" value="1"/>
</dbReference>
<sequence length="327" mass="36877">MEATNRAPKESLLSRQKAFLRMTPESEKLRHLKENLPFMIMLFPAVLVVFLFSYLPIYGILIAFQDFVPGDKILSDTTIWVGFENFSRFFNDPQFWPLMKNTFLLCIYGFIIGFPLPIIMALMLNALKSRKMSKTLHTIFIAPHFISLVVLVGMLQLFFGRYGLVNNIAVSLGGERISYFLEASAFRPLYILSSNWQDFGWSSVIYIAALANVDHEQHEAAILDGATRFQRIIHVDLPAIMPMVSVMLIMSIGGLMGVGYEKALLMQTDGNLAVSELISTYVYKRGLTGVPDQAYATTIGSFNSLINLVLLIIANTMARKFSENSLW</sequence>
<evidence type="ECO:0000256" key="3">
    <source>
        <dbReference type="ARBA" id="ARBA00022475"/>
    </source>
</evidence>
<dbReference type="RefSeq" id="WP_103083085.1">
    <property type="nucleotide sequence ID" value="NZ_CP021850.1"/>
</dbReference>
<dbReference type="Proteomes" id="UP000236151">
    <property type="component" value="Unassembled WGS sequence"/>
</dbReference>
<dbReference type="GO" id="GO:0055085">
    <property type="term" value="P:transmembrane transport"/>
    <property type="evidence" value="ECO:0007669"/>
    <property type="project" value="InterPro"/>
</dbReference>
<evidence type="ECO:0000256" key="5">
    <source>
        <dbReference type="ARBA" id="ARBA00022989"/>
    </source>
</evidence>
<name>A0A2K2F723_9CLOT</name>
<keyword evidence="4 7" id="KW-0812">Transmembrane</keyword>
<evidence type="ECO:0000259" key="8">
    <source>
        <dbReference type="PROSITE" id="PS50928"/>
    </source>
</evidence>
<evidence type="ECO:0000256" key="2">
    <source>
        <dbReference type="ARBA" id="ARBA00022448"/>
    </source>
</evidence>
<dbReference type="SUPFAM" id="SSF161098">
    <property type="entry name" value="MetI-like"/>
    <property type="match status" value="1"/>
</dbReference>
<comment type="subcellular location">
    <subcellularLocation>
        <location evidence="1 7">Cell membrane</location>
        <topology evidence="1 7">Multi-pass membrane protein</topology>
    </subcellularLocation>
</comment>
<keyword evidence="6 7" id="KW-0472">Membrane</keyword>
<dbReference type="OrthoDB" id="2637002at2"/>
<protein>
    <recommendedName>
        <fullName evidence="8">ABC transmembrane type-1 domain-containing protein</fullName>
    </recommendedName>
</protein>
<feature type="transmembrane region" description="Helical" evidence="7">
    <location>
        <begin position="102"/>
        <end position="127"/>
    </location>
</feature>
<feature type="transmembrane region" description="Helical" evidence="7">
    <location>
        <begin position="38"/>
        <end position="64"/>
    </location>
</feature>
<comment type="caution">
    <text evidence="9">The sequence shown here is derived from an EMBL/GenBank/DDBJ whole genome shotgun (WGS) entry which is preliminary data.</text>
</comment>
<dbReference type="KEGG" id="cthd:CDO33_13055"/>
<feature type="transmembrane region" description="Helical" evidence="7">
    <location>
        <begin position="239"/>
        <end position="260"/>
    </location>
</feature>
<dbReference type="InterPro" id="IPR050809">
    <property type="entry name" value="UgpAE/MalFG_permease"/>
</dbReference>
<evidence type="ECO:0000256" key="1">
    <source>
        <dbReference type="ARBA" id="ARBA00004651"/>
    </source>
</evidence>
<feature type="transmembrane region" description="Helical" evidence="7">
    <location>
        <begin position="294"/>
        <end position="318"/>
    </location>
</feature>
<keyword evidence="5 7" id="KW-1133">Transmembrane helix</keyword>
<feature type="transmembrane region" description="Helical" evidence="7">
    <location>
        <begin position="139"/>
        <end position="159"/>
    </location>
</feature>
<keyword evidence="3" id="KW-1003">Cell membrane</keyword>
<dbReference type="EMBL" id="NIOJ01000078">
    <property type="protein sequence ID" value="PNT95043.1"/>
    <property type="molecule type" value="Genomic_DNA"/>
</dbReference>
<dbReference type="InterPro" id="IPR035906">
    <property type="entry name" value="MetI-like_sf"/>
</dbReference>
<keyword evidence="10" id="KW-1185">Reference proteome</keyword>
<evidence type="ECO:0000256" key="6">
    <source>
        <dbReference type="ARBA" id="ARBA00023136"/>
    </source>
</evidence>
<dbReference type="GO" id="GO:0005886">
    <property type="term" value="C:plasma membrane"/>
    <property type="evidence" value="ECO:0007669"/>
    <property type="project" value="UniProtKB-SubCell"/>
</dbReference>
<accession>A0A2K2F723</accession>
<dbReference type="PANTHER" id="PTHR43227:SF11">
    <property type="entry name" value="BLL4140 PROTEIN"/>
    <property type="match status" value="1"/>
</dbReference>
<dbReference type="PROSITE" id="PS50928">
    <property type="entry name" value="ABC_TM1"/>
    <property type="match status" value="1"/>
</dbReference>